<evidence type="ECO:0000259" key="12">
    <source>
        <dbReference type="PROSITE" id="PS50279"/>
    </source>
</evidence>
<dbReference type="PRINTS" id="PR00759">
    <property type="entry name" value="BASICPTASE"/>
</dbReference>
<dbReference type="CDD" id="cd00104">
    <property type="entry name" value="KAZAL_FS"/>
    <property type="match status" value="1"/>
</dbReference>
<evidence type="ECO:0000256" key="1">
    <source>
        <dbReference type="ARBA" id="ARBA00004532"/>
    </source>
</evidence>
<dbReference type="CDD" id="cd00109">
    <property type="entry name" value="Kunitz-type"/>
    <property type="match status" value="1"/>
</dbReference>
<keyword evidence="9" id="KW-0325">Glycoprotein</keyword>
<evidence type="ECO:0000256" key="2">
    <source>
        <dbReference type="ARBA" id="ARBA00007226"/>
    </source>
</evidence>
<name>A0AAD9QTK1_ACRCE</name>
<keyword evidence="16" id="KW-1185">Reference proteome</keyword>
<feature type="domain" description="BPTI/Kunitz inhibitor" evidence="12">
    <location>
        <begin position="734"/>
        <end position="790"/>
    </location>
</feature>
<dbReference type="FunFam" id="4.10.410.10:FF:000020">
    <property type="entry name" value="Collagen, type VI, alpha 3"/>
    <property type="match status" value="1"/>
</dbReference>
<dbReference type="Proteomes" id="UP001249851">
    <property type="component" value="Unassembled WGS sequence"/>
</dbReference>
<feature type="domain" description="Sushi" evidence="13">
    <location>
        <begin position="234"/>
        <end position="291"/>
    </location>
</feature>
<evidence type="ECO:0000256" key="4">
    <source>
        <dbReference type="ARBA" id="ARBA00022690"/>
    </source>
</evidence>
<dbReference type="InterPro" id="IPR002223">
    <property type="entry name" value="Kunitz_BPTI"/>
</dbReference>
<dbReference type="Gene3D" id="4.10.410.10">
    <property type="entry name" value="Pancreatic trypsin inhibitor Kunitz domain"/>
    <property type="match status" value="2"/>
</dbReference>
<keyword evidence="10" id="KW-0166">Nematocyst</keyword>
<dbReference type="Pfam" id="PF00084">
    <property type="entry name" value="Sushi"/>
    <property type="match status" value="6"/>
</dbReference>
<dbReference type="SMART" id="SM00032">
    <property type="entry name" value="CCP"/>
    <property type="match status" value="6"/>
</dbReference>
<gene>
    <name evidence="15" type="ORF">P5673_008954</name>
</gene>
<comment type="similarity">
    <text evidence="2">Belongs to the venom Kunitz-type family. Sea anemone type 2 potassium channel toxin subfamily.</text>
</comment>
<dbReference type="CDD" id="cd00033">
    <property type="entry name" value="CCP"/>
    <property type="match status" value="6"/>
</dbReference>
<feature type="domain" description="Sushi" evidence="13">
    <location>
        <begin position="543"/>
        <end position="602"/>
    </location>
</feature>
<evidence type="ECO:0000259" key="13">
    <source>
        <dbReference type="PROSITE" id="PS50923"/>
    </source>
</evidence>
<dbReference type="SUPFAM" id="SSF100895">
    <property type="entry name" value="Kazal-type serine protease inhibitors"/>
    <property type="match status" value="1"/>
</dbReference>
<dbReference type="InterPro" id="IPR036058">
    <property type="entry name" value="Kazal_dom_sf"/>
</dbReference>
<comment type="subcellular location">
    <subcellularLocation>
        <location evidence="1">Nematocyst</location>
    </subcellularLocation>
</comment>
<dbReference type="InterPro" id="IPR000436">
    <property type="entry name" value="Sushi_SCR_CCP_dom"/>
</dbReference>
<evidence type="ECO:0000256" key="7">
    <source>
        <dbReference type="ARBA" id="ARBA00022900"/>
    </source>
</evidence>
<feature type="domain" description="BPTI/Kunitz inhibitor" evidence="12">
    <location>
        <begin position="795"/>
        <end position="845"/>
    </location>
</feature>
<dbReference type="InterPro" id="IPR035976">
    <property type="entry name" value="Sushi/SCR/CCP_sf"/>
</dbReference>
<keyword evidence="3 11" id="KW-0768">Sushi</keyword>
<evidence type="ECO:0000313" key="16">
    <source>
        <dbReference type="Proteomes" id="UP001249851"/>
    </source>
</evidence>
<keyword evidence="5" id="KW-0732">Signal</keyword>
<feature type="domain" description="Sushi" evidence="13">
    <location>
        <begin position="150"/>
        <end position="210"/>
    </location>
</feature>
<feature type="disulfide bond" evidence="11">
    <location>
        <begin position="633"/>
        <end position="660"/>
    </location>
</feature>
<evidence type="ECO:0000256" key="10">
    <source>
        <dbReference type="ARBA" id="ARBA00023331"/>
    </source>
</evidence>
<dbReference type="SUPFAM" id="SSF57535">
    <property type="entry name" value="Complement control module/SCR domain"/>
    <property type="match status" value="6"/>
</dbReference>
<comment type="caution">
    <text evidence="11">Lacks conserved residue(s) required for the propagation of feature annotation.</text>
</comment>
<feature type="disulfide bond" evidence="11">
    <location>
        <begin position="322"/>
        <end position="349"/>
    </location>
</feature>
<dbReference type="GO" id="GO:0004867">
    <property type="term" value="F:serine-type endopeptidase inhibitor activity"/>
    <property type="evidence" value="ECO:0007669"/>
    <property type="project" value="UniProtKB-KW"/>
</dbReference>
<feature type="disulfide bond" evidence="11">
    <location>
        <begin position="379"/>
        <end position="406"/>
    </location>
</feature>
<dbReference type="PANTHER" id="PTHR46393:SF7">
    <property type="entry name" value="COMPLEMENT C2"/>
    <property type="match status" value="1"/>
</dbReference>
<dbReference type="SMART" id="SM00131">
    <property type="entry name" value="KU"/>
    <property type="match status" value="2"/>
</dbReference>
<dbReference type="Pfam" id="PF00050">
    <property type="entry name" value="Kazal_1"/>
    <property type="match status" value="1"/>
</dbReference>
<dbReference type="Pfam" id="PF00014">
    <property type="entry name" value="Kunitz_BPTI"/>
    <property type="match status" value="2"/>
</dbReference>
<keyword evidence="6" id="KW-0677">Repeat</keyword>
<evidence type="ECO:0000256" key="6">
    <source>
        <dbReference type="ARBA" id="ARBA00022737"/>
    </source>
</evidence>
<dbReference type="PROSITE" id="PS00280">
    <property type="entry name" value="BPTI_KUNITZ_1"/>
    <property type="match status" value="1"/>
</dbReference>
<dbReference type="SMART" id="SM00280">
    <property type="entry name" value="KAZAL"/>
    <property type="match status" value="1"/>
</dbReference>
<dbReference type="Gene3D" id="3.30.60.30">
    <property type="match status" value="1"/>
</dbReference>
<feature type="domain" description="Sushi" evidence="13">
    <location>
        <begin position="353"/>
        <end position="408"/>
    </location>
</feature>
<accession>A0AAD9QTK1</accession>
<comment type="caution">
    <text evidence="15">The sequence shown here is derived from an EMBL/GenBank/DDBJ whole genome shotgun (WGS) entry which is preliminary data.</text>
</comment>
<keyword evidence="8 11" id="KW-1015">Disulfide bond</keyword>
<protein>
    <submittedName>
        <fullName evidence="15">CUB and sushi domain-containing protein 1</fullName>
    </submittedName>
</protein>
<evidence type="ECO:0000256" key="9">
    <source>
        <dbReference type="ARBA" id="ARBA00023180"/>
    </source>
</evidence>
<feature type="disulfide bond" evidence="11">
    <location>
        <begin position="152"/>
        <end position="195"/>
    </location>
</feature>
<sequence>MPRTGQLVPTRQEQIGRELANDADTLALTDKIRQCTKTQLGKSLASSPFYVRSLKEGYTESNANESNTNLRPAVIKTIRASIHTHQANTHRCSTGNVEHSTYHDQGRRRNSVLFSTVKQSSVAMLVLCAVILNALLLQGVKTKGESALAKTCPPPDVPENAKLVRKVTNFTIGSTVKMVCDTGFFRRGRRSRIKCLPNRQWTKSNFSCLIPVLRELTLDATEGVTFHVCLLSARSCGDPGSPTTGGERHGWSFQFRDTVNFTCFAGYVLAGPKTRTCLATGWSEVQPSCSPVQCKEPPKVVGASVMESTDGFLYEAQVHYMCREGYQMQGSATLTCGPNGEWIGETPNCKVCEDPGIPLHGSRNGSKVFNYKAKLSFQCNKGFILYGAHERTCSEDGKWTGPQPYCVECAGVGTPVFIRKGYFFTRGLVKAKTGNVVTVSTAPKDKEKNVVILGRGTQHYAIVEDRLPSPKYVFIGTRVLALHVDNERYAFAVVTRIKDGKYLVRFEHDNQRRKLTIDFIRILYPPTFCGKSRTTTLFSPGRATCPAPEEPYSGIRLISSGEFIPGSEVMYVCETNTELVGSDKRKCLPNGLWTGQQPICHAIGCRGIDVLPPENGKRVGNDFSVGSTVTFSCNQGYELIGDTVSTCQTDRQWSRMVPICKDLCDRQQCEPWKKCVYNISSESTTCECRKSTDCSGRFQQICGSDAKTYNNDCIMKATACREGRTVEKVANGSCTPASICQIVPKSVCRGFFRNYYYNTTSRKCEEIIAGGCHPSGWNGFSTKQECNRTCSVNICDQPVDPGPCFAKVSHWAFNQKAGRCKQFKYGGCFGNENNFDSKEKCYQRCPPTGLIGRVEQELPNDPTMKRARYRVIIDEVLKLKNSTGSLSVGSAVISVPNSKALTCPCTLFPRFKFVLLGKVVLDSSELATELNLIVKRPAVVQKWNKKFVEKLRNTCDKYFPDLETAE</sequence>
<dbReference type="AlphaFoldDB" id="A0AAD9QTK1"/>
<keyword evidence="4" id="KW-0646">Protease inhibitor</keyword>
<evidence type="ECO:0000259" key="14">
    <source>
        <dbReference type="PROSITE" id="PS51465"/>
    </source>
</evidence>
<evidence type="ECO:0000313" key="15">
    <source>
        <dbReference type="EMBL" id="KAK2567150.1"/>
    </source>
</evidence>
<dbReference type="PANTHER" id="PTHR46393">
    <property type="entry name" value="SUSHI DOMAIN-CONTAINING PROTEIN"/>
    <property type="match status" value="1"/>
</dbReference>
<reference evidence="15" key="2">
    <citation type="journal article" date="2023" name="Science">
        <title>Genomic signatures of disease resistance in endangered staghorn corals.</title>
        <authorList>
            <person name="Vollmer S.V."/>
            <person name="Selwyn J.D."/>
            <person name="Despard B.A."/>
            <person name="Roesel C.L."/>
        </authorList>
    </citation>
    <scope>NUCLEOTIDE SEQUENCE</scope>
    <source>
        <strain evidence="15">K2</strain>
    </source>
</reference>
<evidence type="ECO:0000256" key="11">
    <source>
        <dbReference type="PROSITE-ProRule" id="PRU00302"/>
    </source>
</evidence>
<dbReference type="Gene3D" id="2.10.70.10">
    <property type="entry name" value="Complement Module, domain 1"/>
    <property type="match status" value="6"/>
</dbReference>
<feature type="domain" description="Sushi" evidence="13">
    <location>
        <begin position="603"/>
        <end position="662"/>
    </location>
</feature>
<dbReference type="SUPFAM" id="SSF57362">
    <property type="entry name" value="BPTI-like"/>
    <property type="match status" value="2"/>
</dbReference>
<feature type="disulfide bond" evidence="11">
    <location>
        <begin position="573"/>
        <end position="600"/>
    </location>
</feature>
<reference evidence="15" key="1">
    <citation type="journal article" date="2023" name="G3 (Bethesda)">
        <title>Whole genome assembly and annotation of the endangered Caribbean coral Acropora cervicornis.</title>
        <authorList>
            <person name="Selwyn J.D."/>
            <person name="Vollmer S.V."/>
        </authorList>
    </citation>
    <scope>NUCLEOTIDE SEQUENCE</scope>
    <source>
        <strain evidence="15">K2</strain>
    </source>
</reference>
<dbReference type="PROSITE" id="PS50923">
    <property type="entry name" value="SUSHI"/>
    <property type="match status" value="6"/>
</dbReference>
<keyword evidence="7" id="KW-0722">Serine protease inhibitor</keyword>
<dbReference type="CDD" id="cd04508">
    <property type="entry name" value="Tudor_SF"/>
    <property type="match status" value="1"/>
</dbReference>
<evidence type="ECO:0000256" key="8">
    <source>
        <dbReference type="ARBA" id="ARBA00023157"/>
    </source>
</evidence>
<feature type="domain" description="Kazal-like" evidence="14">
    <location>
        <begin position="687"/>
        <end position="736"/>
    </location>
</feature>
<dbReference type="GO" id="GO:0042151">
    <property type="term" value="C:nematocyst"/>
    <property type="evidence" value="ECO:0007669"/>
    <property type="project" value="UniProtKB-SubCell"/>
</dbReference>
<proteinExistence type="inferred from homology"/>
<organism evidence="15 16">
    <name type="scientific">Acropora cervicornis</name>
    <name type="common">Staghorn coral</name>
    <dbReference type="NCBI Taxonomy" id="6130"/>
    <lineage>
        <taxon>Eukaryota</taxon>
        <taxon>Metazoa</taxon>
        <taxon>Cnidaria</taxon>
        <taxon>Anthozoa</taxon>
        <taxon>Hexacorallia</taxon>
        <taxon>Scleractinia</taxon>
        <taxon>Astrocoeniina</taxon>
        <taxon>Acroporidae</taxon>
        <taxon>Acropora</taxon>
    </lineage>
</organism>
<dbReference type="PROSITE" id="PS51465">
    <property type="entry name" value="KAZAL_2"/>
    <property type="match status" value="1"/>
</dbReference>
<feature type="domain" description="Sushi" evidence="13">
    <location>
        <begin position="292"/>
        <end position="351"/>
    </location>
</feature>
<dbReference type="InterPro" id="IPR020901">
    <property type="entry name" value="Prtase_inh_Kunz-CS"/>
</dbReference>
<dbReference type="EMBL" id="JARQWQ010000015">
    <property type="protein sequence ID" value="KAK2567150.1"/>
    <property type="molecule type" value="Genomic_DNA"/>
</dbReference>
<dbReference type="InterPro" id="IPR002350">
    <property type="entry name" value="Kazal_dom"/>
</dbReference>
<dbReference type="InterPro" id="IPR036880">
    <property type="entry name" value="Kunitz_BPTI_sf"/>
</dbReference>
<evidence type="ECO:0000256" key="3">
    <source>
        <dbReference type="ARBA" id="ARBA00022659"/>
    </source>
</evidence>
<dbReference type="PROSITE" id="PS50279">
    <property type="entry name" value="BPTI_KUNITZ_2"/>
    <property type="match status" value="2"/>
</dbReference>
<evidence type="ECO:0000256" key="5">
    <source>
        <dbReference type="ARBA" id="ARBA00022729"/>
    </source>
</evidence>